<name>A0A8H2ZTK8_9HELO</name>
<reference evidence="2" key="1">
    <citation type="submission" date="2020-10" db="EMBL/GenBank/DDBJ databases">
        <authorList>
            <person name="Kusch S."/>
        </authorList>
    </citation>
    <scope>NUCLEOTIDE SEQUENCE</scope>
    <source>
        <strain evidence="2">SwB9</strain>
    </source>
</reference>
<accession>A0A8H2ZTK8</accession>
<dbReference type="EMBL" id="CAJHIA010000036">
    <property type="protein sequence ID" value="CAD6453982.1"/>
    <property type="molecule type" value="Genomic_DNA"/>
</dbReference>
<dbReference type="AlphaFoldDB" id="A0A8H2ZTK8"/>
<dbReference type="OrthoDB" id="3528935at2759"/>
<feature type="coiled-coil region" evidence="1">
    <location>
        <begin position="18"/>
        <end position="52"/>
    </location>
</feature>
<evidence type="ECO:0000313" key="3">
    <source>
        <dbReference type="Proteomes" id="UP000624404"/>
    </source>
</evidence>
<keyword evidence="3" id="KW-1185">Reference proteome</keyword>
<proteinExistence type="predicted"/>
<keyword evidence="1" id="KW-0175">Coiled coil</keyword>
<sequence>MNSETTGTMESAEPEWPNEQALHLHSHHRAELNNLEERPDNAQDNIQDCNDKISQTSTWWPARWSITWPYAFDSATPPPSQVYFPNETTHNTTPSNLDRNTSLTGRKANNGFDKTKILLADQLMNRVASMNGSRCRTQATSCKDLTQDRQNLYEEAAEAFIEYAKKLILQSEGPNQRVDDWMVMGFIDEAYTVPENGERKPYLFGEWEYLWAIDRDDIATTKLPIPVKASPRRQSWRENCLWFPEYLIPTLEDWKWWCGEWKKVPGAIWEWKPTEEIWPWQREYWAEAHVLGDKSGVSEDTS</sequence>
<dbReference type="Proteomes" id="UP000624404">
    <property type="component" value="Unassembled WGS sequence"/>
</dbReference>
<comment type="caution">
    <text evidence="2">The sequence shown here is derived from an EMBL/GenBank/DDBJ whole genome shotgun (WGS) entry which is preliminary data.</text>
</comment>
<evidence type="ECO:0000256" key="1">
    <source>
        <dbReference type="SAM" id="Coils"/>
    </source>
</evidence>
<protein>
    <submittedName>
        <fullName evidence="2">Ccf72fdd-410f-4b37-9e5b-184b7aee24bb</fullName>
    </submittedName>
</protein>
<organism evidence="2 3">
    <name type="scientific">Sclerotinia trifoliorum</name>
    <dbReference type="NCBI Taxonomy" id="28548"/>
    <lineage>
        <taxon>Eukaryota</taxon>
        <taxon>Fungi</taxon>
        <taxon>Dikarya</taxon>
        <taxon>Ascomycota</taxon>
        <taxon>Pezizomycotina</taxon>
        <taxon>Leotiomycetes</taxon>
        <taxon>Helotiales</taxon>
        <taxon>Sclerotiniaceae</taxon>
        <taxon>Sclerotinia</taxon>
    </lineage>
</organism>
<evidence type="ECO:0000313" key="2">
    <source>
        <dbReference type="EMBL" id="CAD6453982.1"/>
    </source>
</evidence>
<gene>
    <name evidence="2" type="ORF">SCLTRI_LOCUS10051</name>
</gene>